<proteinExistence type="predicted"/>
<reference evidence="1 2" key="1">
    <citation type="submission" date="2015-01" db="EMBL/GenBank/DDBJ databases">
        <title>Evolution of Trichinella species and genotypes.</title>
        <authorList>
            <person name="Korhonen P.K."/>
            <person name="Edoardo P."/>
            <person name="Giuseppe L.R."/>
            <person name="Gasser R.B."/>
        </authorList>
    </citation>
    <scope>NUCLEOTIDE SEQUENCE [LARGE SCALE GENOMIC DNA]</scope>
    <source>
        <strain evidence="1">ISS2496</strain>
    </source>
</reference>
<comment type="caution">
    <text evidence="1">The sequence shown here is derived from an EMBL/GenBank/DDBJ whole genome shotgun (WGS) entry which is preliminary data.</text>
</comment>
<name>A0A0V0YWN3_9BILA</name>
<dbReference type="AlphaFoldDB" id="A0A0V0YWN3"/>
<accession>A0A0V0YWN3</accession>
<feature type="non-terminal residue" evidence="1">
    <location>
        <position position="56"/>
    </location>
</feature>
<evidence type="ECO:0000313" key="1">
    <source>
        <dbReference type="EMBL" id="KRY04708.1"/>
    </source>
</evidence>
<dbReference type="EMBL" id="JYDQ01001762">
    <property type="protein sequence ID" value="KRY04708.1"/>
    <property type="molecule type" value="Genomic_DNA"/>
</dbReference>
<keyword evidence="2" id="KW-1185">Reference proteome</keyword>
<evidence type="ECO:0000313" key="2">
    <source>
        <dbReference type="Proteomes" id="UP000054783"/>
    </source>
</evidence>
<protein>
    <submittedName>
        <fullName evidence="1">Uncharacterized protein</fullName>
    </submittedName>
</protein>
<gene>
    <name evidence="1" type="ORF">T12_9705</name>
</gene>
<sequence length="56" mass="6411">MSSTLAGNTDKNVSRIFASIWAMQNKAHSTWGQIFTAFSYWSFNALSYWTFNSSSY</sequence>
<organism evidence="1 2">
    <name type="scientific">Trichinella patagoniensis</name>
    <dbReference type="NCBI Taxonomy" id="990121"/>
    <lineage>
        <taxon>Eukaryota</taxon>
        <taxon>Metazoa</taxon>
        <taxon>Ecdysozoa</taxon>
        <taxon>Nematoda</taxon>
        <taxon>Enoplea</taxon>
        <taxon>Dorylaimia</taxon>
        <taxon>Trichinellida</taxon>
        <taxon>Trichinellidae</taxon>
        <taxon>Trichinella</taxon>
    </lineage>
</organism>
<dbReference type="Proteomes" id="UP000054783">
    <property type="component" value="Unassembled WGS sequence"/>
</dbReference>